<dbReference type="PROSITE" id="PS51746">
    <property type="entry name" value="PPM_2"/>
    <property type="match status" value="1"/>
</dbReference>
<dbReference type="PANTHER" id="PTHR13832:SF827">
    <property type="entry name" value="PROTEIN PHOSPHATASE 1L"/>
    <property type="match status" value="1"/>
</dbReference>
<dbReference type="SMART" id="SM00332">
    <property type="entry name" value="PP2Cc"/>
    <property type="match status" value="1"/>
</dbReference>
<comment type="caution">
    <text evidence="2">The sequence shown here is derived from an EMBL/GenBank/DDBJ whole genome shotgun (WGS) entry which is preliminary data.</text>
</comment>
<proteinExistence type="predicted"/>
<evidence type="ECO:0000313" key="2">
    <source>
        <dbReference type="EMBL" id="PRC91004.1"/>
    </source>
</evidence>
<dbReference type="EMBL" id="PUGF01000031">
    <property type="protein sequence ID" value="PRC91004.1"/>
    <property type="molecule type" value="Genomic_DNA"/>
</dbReference>
<dbReference type="InterPro" id="IPR001932">
    <property type="entry name" value="PPM-type_phosphatase-like_dom"/>
</dbReference>
<dbReference type="GO" id="GO:0004722">
    <property type="term" value="F:protein serine/threonine phosphatase activity"/>
    <property type="evidence" value="ECO:0007669"/>
    <property type="project" value="InterPro"/>
</dbReference>
<dbReference type="RefSeq" id="WP_105534030.1">
    <property type="nucleotide sequence ID" value="NZ_PUGF01000031.1"/>
</dbReference>
<dbReference type="PANTHER" id="PTHR13832">
    <property type="entry name" value="PROTEIN PHOSPHATASE 2C"/>
    <property type="match status" value="1"/>
</dbReference>
<dbReference type="Gene3D" id="3.60.40.10">
    <property type="entry name" value="PPM-type phosphatase domain"/>
    <property type="match status" value="1"/>
</dbReference>
<dbReference type="InterPro" id="IPR015655">
    <property type="entry name" value="PP2C"/>
</dbReference>
<dbReference type="SMART" id="SM00331">
    <property type="entry name" value="PP2C_SIG"/>
    <property type="match status" value="1"/>
</dbReference>
<dbReference type="AlphaFoldDB" id="A0A2S9GTF7"/>
<accession>A0A2S9GTF7</accession>
<sequence>MPNSDSIDYASQTDTGLKRVHNEDAIAVCPESAMTILADGMGGYNAGEVASEIAITVIKDYVNEKLHRFLSHLIPYQPDDLQLIVEQAIELANNTILQAALTEPQYFGMGTTLVMSVCYRDILVVAHVGDSRAYRYRQGQLTQITHDHSVVQEQIDAGMISVETAQYSDIKNLVTRAVGVSYPVETEVNLHQVEIGDVYLLCSDGLSDMLSAQKIQETLQQDNVNIQDMCAELIRLANEEGGRDNISVILFKINSIKNFGLKQLF</sequence>
<gene>
    <name evidence="2" type="ORF">S2091_4300</name>
</gene>
<evidence type="ECO:0000259" key="1">
    <source>
        <dbReference type="PROSITE" id="PS51746"/>
    </source>
</evidence>
<reference evidence="2 3" key="1">
    <citation type="submission" date="2018-02" db="EMBL/GenBank/DDBJ databases">
        <title>Solimicrobium silvestre gen. nov., sp. nov., isolated from alpine forest soil.</title>
        <authorList>
            <person name="Margesin R."/>
            <person name="Albuquerque L."/>
            <person name="Zhang D.-C."/>
            <person name="Froufe H.J.C."/>
            <person name="Severino R."/>
            <person name="Roxo I."/>
            <person name="Egas C."/>
            <person name="Da Costa M.S."/>
        </authorList>
    </citation>
    <scope>NUCLEOTIDE SEQUENCE [LARGE SCALE GENOMIC DNA]</scope>
    <source>
        <strain evidence="2 3">S20-91</strain>
    </source>
</reference>
<dbReference type="NCBIfam" id="NF033484">
    <property type="entry name" value="Stp1_PP2C_phos"/>
    <property type="match status" value="1"/>
</dbReference>
<dbReference type="InterPro" id="IPR036457">
    <property type="entry name" value="PPM-type-like_dom_sf"/>
</dbReference>
<keyword evidence="3" id="KW-1185">Reference proteome</keyword>
<dbReference type="Proteomes" id="UP000237839">
    <property type="component" value="Unassembled WGS sequence"/>
</dbReference>
<dbReference type="CDD" id="cd00143">
    <property type="entry name" value="PP2Cc"/>
    <property type="match status" value="1"/>
</dbReference>
<protein>
    <submittedName>
        <fullName evidence="2">Serine/threonine protein phosphatase</fullName>
    </submittedName>
</protein>
<dbReference type="OrthoDB" id="9801841at2"/>
<organism evidence="2 3">
    <name type="scientific">Solimicrobium silvestre</name>
    <dbReference type="NCBI Taxonomy" id="2099400"/>
    <lineage>
        <taxon>Bacteria</taxon>
        <taxon>Pseudomonadati</taxon>
        <taxon>Pseudomonadota</taxon>
        <taxon>Betaproteobacteria</taxon>
        <taxon>Burkholderiales</taxon>
        <taxon>Oxalobacteraceae</taxon>
        <taxon>Solimicrobium</taxon>
    </lineage>
</organism>
<name>A0A2S9GTF7_9BURK</name>
<feature type="domain" description="PPM-type phosphatase" evidence="1">
    <location>
        <begin position="6"/>
        <end position="253"/>
    </location>
</feature>
<dbReference type="Pfam" id="PF13672">
    <property type="entry name" value="PP2C_2"/>
    <property type="match status" value="1"/>
</dbReference>
<evidence type="ECO:0000313" key="3">
    <source>
        <dbReference type="Proteomes" id="UP000237839"/>
    </source>
</evidence>
<dbReference type="SUPFAM" id="SSF81606">
    <property type="entry name" value="PP2C-like"/>
    <property type="match status" value="1"/>
</dbReference>